<dbReference type="InterPro" id="IPR018484">
    <property type="entry name" value="FGGY_N"/>
</dbReference>
<evidence type="ECO:0000259" key="7">
    <source>
        <dbReference type="Pfam" id="PF02782"/>
    </source>
</evidence>
<sequence length="494" mass="53243">MFLGIDIGTGSSKAVLADDVGRVLDSATVTHDVDYPRPGWAEFDAEGGAWAEVVRLCRELLSRNDAGAVAGMCVSAMGPSLVVTDGNLAPLRPAILYGIDARAVVEIRELTEEFGAEAIFRDAGKVLSSQAVGPKIRWLRNREPEVFARARNWHSLNSFILAKLTGELVLDHHTASQCDPLYDLRANRWHPERYDAVAGHLPKPRLVWPAEVGGRIHRQAAEATGLPEGLPVCAGTVDAWAEAFSAGVRQPGDLMLMYGSTMFFVQVLGEFRAEPKLWTTAGVDPGSLTLAAGMSTSGSLTTWLQRLFGDVPFEQLVTEAAAVQPGSDGLLLLPYFAGERTPVFDPDARGLITGLSLRHTRGHLFRAAYEGIGFGIRQILEYLENAGEPIRRVAAVGGGTKARLWTEIVSNITGREQLVPEQTIGASYGDALLAAIGTGAVPAGTDWARTVATVKPDPATAPLYEKLYATYELLYPSNREHMHVLAALQEPAVE</sequence>
<dbReference type="PROSITE" id="PS00445">
    <property type="entry name" value="FGGY_KINASES_2"/>
    <property type="match status" value="1"/>
</dbReference>
<comment type="similarity">
    <text evidence="1 5">Belongs to the FGGY kinase family.</text>
</comment>
<dbReference type="GO" id="GO:0042732">
    <property type="term" value="P:D-xylose metabolic process"/>
    <property type="evidence" value="ECO:0007669"/>
    <property type="project" value="UniProtKB-KW"/>
</dbReference>
<dbReference type="Proteomes" id="UP000181917">
    <property type="component" value="Unassembled WGS sequence"/>
</dbReference>
<dbReference type="GO" id="GO:0016301">
    <property type="term" value="F:kinase activity"/>
    <property type="evidence" value="ECO:0007669"/>
    <property type="project" value="UniProtKB-KW"/>
</dbReference>
<dbReference type="InterPro" id="IPR043129">
    <property type="entry name" value="ATPase_NBD"/>
</dbReference>
<dbReference type="SUPFAM" id="SSF53067">
    <property type="entry name" value="Actin-like ATPase domain"/>
    <property type="match status" value="2"/>
</dbReference>
<dbReference type="InterPro" id="IPR018485">
    <property type="entry name" value="FGGY_C"/>
</dbReference>
<dbReference type="InterPro" id="IPR018483">
    <property type="entry name" value="Carb_kinase_FGGY_CS"/>
</dbReference>
<dbReference type="KEGG" id="acry:AC20117_14895"/>
<dbReference type="OrthoDB" id="9782710at2"/>
<dbReference type="STRING" id="37928.SAMN04489742_0479"/>
<dbReference type="Gene3D" id="3.30.420.40">
    <property type="match status" value="2"/>
</dbReference>
<organism evidence="8 9">
    <name type="scientific">Crystallibacter crystallopoietes</name>
    <dbReference type="NCBI Taxonomy" id="37928"/>
    <lineage>
        <taxon>Bacteria</taxon>
        <taxon>Bacillati</taxon>
        <taxon>Actinomycetota</taxon>
        <taxon>Actinomycetes</taxon>
        <taxon>Micrococcales</taxon>
        <taxon>Micrococcaceae</taxon>
        <taxon>Crystallibacter</taxon>
    </lineage>
</organism>
<dbReference type="PANTHER" id="PTHR43095">
    <property type="entry name" value="SUGAR KINASE"/>
    <property type="match status" value="1"/>
</dbReference>
<evidence type="ECO:0000256" key="4">
    <source>
        <dbReference type="ARBA" id="ARBA00022777"/>
    </source>
</evidence>
<evidence type="ECO:0000313" key="8">
    <source>
        <dbReference type="EMBL" id="SDQ29137.1"/>
    </source>
</evidence>
<dbReference type="Pfam" id="PF02782">
    <property type="entry name" value="FGGY_C"/>
    <property type="match status" value="1"/>
</dbReference>
<keyword evidence="4 5" id="KW-0418">Kinase</keyword>
<evidence type="ECO:0000256" key="3">
    <source>
        <dbReference type="ARBA" id="ARBA00022679"/>
    </source>
</evidence>
<accession>A0A1H0ZP57</accession>
<evidence type="ECO:0000256" key="2">
    <source>
        <dbReference type="ARBA" id="ARBA00022629"/>
    </source>
</evidence>
<keyword evidence="9" id="KW-1185">Reference proteome</keyword>
<evidence type="ECO:0000313" key="9">
    <source>
        <dbReference type="Proteomes" id="UP000181917"/>
    </source>
</evidence>
<dbReference type="EMBL" id="FNKH01000002">
    <property type="protein sequence ID" value="SDQ29137.1"/>
    <property type="molecule type" value="Genomic_DNA"/>
</dbReference>
<name>A0A1H0ZP57_9MICC</name>
<dbReference type="PIRSF" id="PIRSF000538">
    <property type="entry name" value="GlpK"/>
    <property type="match status" value="1"/>
</dbReference>
<dbReference type="InterPro" id="IPR050406">
    <property type="entry name" value="FGGY_Carb_Kinase"/>
</dbReference>
<gene>
    <name evidence="8" type="ORF">SAMN04489742_0479</name>
</gene>
<evidence type="ECO:0000256" key="5">
    <source>
        <dbReference type="RuleBase" id="RU003733"/>
    </source>
</evidence>
<keyword evidence="2" id="KW-0859">Xylose metabolism</keyword>
<dbReference type="InterPro" id="IPR000577">
    <property type="entry name" value="Carb_kinase_FGGY"/>
</dbReference>
<feature type="domain" description="Carbohydrate kinase FGGY C-terminal" evidence="7">
    <location>
        <begin position="267"/>
        <end position="436"/>
    </location>
</feature>
<reference evidence="8 9" key="1">
    <citation type="submission" date="2016-10" db="EMBL/GenBank/DDBJ databases">
        <authorList>
            <person name="de Groot N.N."/>
        </authorList>
    </citation>
    <scope>NUCLEOTIDE SEQUENCE [LARGE SCALE GENOMIC DNA]</scope>
    <source>
        <strain evidence="8 9">DSM 20117</strain>
    </source>
</reference>
<keyword evidence="2" id="KW-0119">Carbohydrate metabolism</keyword>
<dbReference type="CDD" id="cd07804">
    <property type="entry name" value="ASKHA_NBD_FGGY_RrXK-like"/>
    <property type="match status" value="1"/>
</dbReference>
<dbReference type="Pfam" id="PF00370">
    <property type="entry name" value="FGGY_N"/>
    <property type="match status" value="1"/>
</dbReference>
<evidence type="ECO:0000256" key="1">
    <source>
        <dbReference type="ARBA" id="ARBA00009156"/>
    </source>
</evidence>
<proteinExistence type="inferred from homology"/>
<feature type="domain" description="Carbohydrate kinase FGGY N-terminal" evidence="6">
    <location>
        <begin position="1"/>
        <end position="244"/>
    </location>
</feature>
<dbReference type="GO" id="GO:0016773">
    <property type="term" value="F:phosphotransferase activity, alcohol group as acceptor"/>
    <property type="evidence" value="ECO:0007669"/>
    <property type="project" value="InterPro"/>
</dbReference>
<keyword evidence="3 5" id="KW-0808">Transferase</keyword>
<dbReference type="RefSeq" id="WP_074699071.1">
    <property type="nucleotide sequence ID" value="NZ_CP018863.1"/>
</dbReference>
<dbReference type="PANTHER" id="PTHR43095:SF5">
    <property type="entry name" value="XYLULOSE KINASE"/>
    <property type="match status" value="1"/>
</dbReference>
<dbReference type="AlphaFoldDB" id="A0A1H0ZP57"/>
<evidence type="ECO:0000259" key="6">
    <source>
        <dbReference type="Pfam" id="PF00370"/>
    </source>
</evidence>
<protein>
    <submittedName>
        <fullName evidence="8">Xylulokinase</fullName>
    </submittedName>
</protein>